<sequence>MLILVVISNLLFFYSLFLIARVVIEFIRMFARDWHPTGAIVVILEFIFTITDPPIKFLRKFIPPIPLGSVRLDLSVLILLIGIMVVQSVIGGIIASNA</sequence>
<keyword evidence="3" id="KW-1185">Reference proteome</keyword>
<comment type="caution">
    <text evidence="2">The sequence shown here is derived from an EMBL/GenBank/DDBJ whole genome shotgun (WGS) entry which is preliminary data.</text>
</comment>
<proteinExistence type="predicted"/>
<dbReference type="GO" id="GO:0016020">
    <property type="term" value="C:membrane"/>
    <property type="evidence" value="ECO:0007669"/>
    <property type="project" value="InterPro"/>
</dbReference>
<name>A0A839RSF5_9ACTN</name>
<dbReference type="Proteomes" id="UP000567922">
    <property type="component" value="Unassembled WGS sequence"/>
</dbReference>
<gene>
    <name evidence="2" type="ORF">FHU29_003332</name>
</gene>
<keyword evidence="1" id="KW-1133">Transmembrane helix</keyword>
<dbReference type="EMBL" id="JACHWS010000003">
    <property type="protein sequence ID" value="MBB3038863.1"/>
    <property type="molecule type" value="Genomic_DNA"/>
</dbReference>
<dbReference type="InterPro" id="IPR003425">
    <property type="entry name" value="CCB3/YggT"/>
</dbReference>
<accession>A0A839RSF5</accession>
<dbReference type="RefSeq" id="WP_013806135.1">
    <property type="nucleotide sequence ID" value="NZ_BDDI01000004.1"/>
</dbReference>
<dbReference type="OrthoDB" id="3216131at2"/>
<feature type="transmembrane region" description="Helical" evidence="1">
    <location>
        <begin position="6"/>
        <end position="24"/>
    </location>
</feature>
<keyword evidence="1" id="KW-0812">Transmembrane</keyword>
<dbReference type="Pfam" id="PF02325">
    <property type="entry name" value="CCB3_YggT"/>
    <property type="match status" value="1"/>
</dbReference>
<evidence type="ECO:0000313" key="3">
    <source>
        <dbReference type="Proteomes" id="UP000567922"/>
    </source>
</evidence>
<protein>
    <submittedName>
        <fullName evidence="2">YggT family protein</fullName>
    </submittedName>
</protein>
<reference evidence="2 3" key="1">
    <citation type="submission" date="2020-08" db="EMBL/GenBank/DDBJ databases">
        <title>Sequencing the genomes of 1000 actinobacteria strains.</title>
        <authorList>
            <person name="Klenk H.-P."/>
        </authorList>
    </citation>
    <scope>NUCLEOTIDE SEQUENCE [LARGE SCALE GENOMIC DNA]</scope>
    <source>
        <strain evidence="2 3">DSM 45258</strain>
    </source>
</reference>
<evidence type="ECO:0000313" key="2">
    <source>
        <dbReference type="EMBL" id="MBB3038863.1"/>
    </source>
</evidence>
<keyword evidence="1" id="KW-0472">Membrane</keyword>
<dbReference type="AlphaFoldDB" id="A0A839RSF5"/>
<feature type="transmembrane region" description="Helical" evidence="1">
    <location>
        <begin position="75"/>
        <end position="95"/>
    </location>
</feature>
<organism evidence="2 3">
    <name type="scientific">Hoyosella altamirensis</name>
    <dbReference type="NCBI Taxonomy" id="616997"/>
    <lineage>
        <taxon>Bacteria</taxon>
        <taxon>Bacillati</taxon>
        <taxon>Actinomycetota</taxon>
        <taxon>Actinomycetes</taxon>
        <taxon>Mycobacteriales</taxon>
        <taxon>Hoyosellaceae</taxon>
        <taxon>Hoyosella</taxon>
    </lineage>
</organism>
<evidence type="ECO:0000256" key="1">
    <source>
        <dbReference type="SAM" id="Phobius"/>
    </source>
</evidence>